<keyword evidence="5 7" id="KW-1133">Transmembrane helix</keyword>
<keyword evidence="3" id="KW-1003">Cell membrane</keyword>
<evidence type="ECO:0000256" key="3">
    <source>
        <dbReference type="ARBA" id="ARBA00022475"/>
    </source>
</evidence>
<dbReference type="PROSITE" id="PS50928">
    <property type="entry name" value="ABC_TM1"/>
    <property type="match status" value="1"/>
</dbReference>
<dbReference type="Gene3D" id="1.10.3720.10">
    <property type="entry name" value="MetI-like"/>
    <property type="match status" value="1"/>
</dbReference>
<evidence type="ECO:0000313" key="9">
    <source>
        <dbReference type="EMBL" id="TYC14397.1"/>
    </source>
</evidence>
<dbReference type="PANTHER" id="PTHR43386:SF25">
    <property type="entry name" value="PEPTIDE ABC TRANSPORTER PERMEASE PROTEIN"/>
    <property type="match status" value="1"/>
</dbReference>
<gene>
    <name evidence="9" type="ORF">FXF65_16175</name>
</gene>
<evidence type="ECO:0000256" key="4">
    <source>
        <dbReference type="ARBA" id="ARBA00022692"/>
    </source>
</evidence>
<evidence type="ECO:0000256" key="7">
    <source>
        <dbReference type="RuleBase" id="RU363032"/>
    </source>
</evidence>
<reference evidence="9 10" key="1">
    <citation type="submission" date="2019-08" db="EMBL/GenBank/DDBJ databases">
        <title>Actinomadura sp. nov. CYP1-5 isolated from mountain soil.</title>
        <authorList>
            <person name="Songsumanus A."/>
            <person name="Kuncharoen N."/>
            <person name="Kudo T."/>
            <person name="Yuki M."/>
            <person name="Igarashi Y."/>
            <person name="Tanasupawat S."/>
        </authorList>
    </citation>
    <scope>NUCLEOTIDE SEQUENCE [LARGE SCALE GENOMIC DNA]</scope>
    <source>
        <strain evidence="9 10">GKU157</strain>
    </source>
</reference>
<comment type="similarity">
    <text evidence="7">Belongs to the binding-protein-dependent transport system permease family.</text>
</comment>
<accession>A0A5D0U8H9</accession>
<evidence type="ECO:0000256" key="1">
    <source>
        <dbReference type="ARBA" id="ARBA00004651"/>
    </source>
</evidence>
<feature type="transmembrane region" description="Helical" evidence="7">
    <location>
        <begin position="154"/>
        <end position="172"/>
    </location>
</feature>
<dbReference type="InterPro" id="IPR035906">
    <property type="entry name" value="MetI-like_sf"/>
</dbReference>
<dbReference type="InterPro" id="IPR050366">
    <property type="entry name" value="BP-dependent_transpt_permease"/>
</dbReference>
<feature type="transmembrane region" description="Helical" evidence="7">
    <location>
        <begin position="129"/>
        <end position="148"/>
    </location>
</feature>
<protein>
    <submittedName>
        <fullName evidence="9">ABC transporter permease</fullName>
    </submittedName>
</protein>
<keyword evidence="2 7" id="KW-0813">Transport</keyword>
<evidence type="ECO:0000259" key="8">
    <source>
        <dbReference type="PROSITE" id="PS50928"/>
    </source>
</evidence>
<feature type="domain" description="ABC transmembrane type-1" evidence="8">
    <location>
        <begin position="90"/>
        <end position="274"/>
    </location>
</feature>
<keyword evidence="6 7" id="KW-0472">Membrane</keyword>
<proteinExistence type="inferred from homology"/>
<organism evidence="9 10">
    <name type="scientific">Actinomadura syzygii</name>
    <dbReference type="NCBI Taxonomy" id="1427538"/>
    <lineage>
        <taxon>Bacteria</taxon>
        <taxon>Bacillati</taxon>
        <taxon>Actinomycetota</taxon>
        <taxon>Actinomycetes</taxon>
        <taxon>Streptosporangiales</taxon>
        <taxon>Thermomonosporaceae</taxon>
        <taxon>Actinomadura</taxon>
    </lineage>
</organism>
<dbReference type="CDD" id="cd06261">
    <property type="entry name" value="TM_PBP2"/>
    <property type="match status" value="1"/>
</dbReference>
<feature type="transmembrane region" description="Helical" evidence="7">
    <location>
        <begin position="219"/>
        <end position="236"/>
    </location>
</feature>
<dbReference type="Pfam" id="PF12911">
    <property type="entry name" value="OppC_N"/>
    <property type="match status" value="1"/>
</dbReference>
<name>A0A5D0U8H9_9ACTN</name>
<dbReference type="RefSeq" id="WP_148350787.1">
    <property type="nucleotide sequence ID" value="NZ_JBHSBF010000036.1"/>
</dbReference>
<dbReference type="SUPFAM" id="SSF161098">
    <property type="entry name" value="MetI-like"/>
    <property type="match status" value="1"/>
</dbReference>
<dbReference type="EMBL" id="VSFF01000006">
    <property type="protein sequence ID" value="TYC14397.1"/>
    <property type="molecule type" value="Genomic_DNA"/>
</dbReference>
<dbReference type="Pfam" id="PF00528">
    <property type="entry name" value="BPD_transp_1"/>
    <property type="match status" value="1"/>
</dbReference>
<evidence type="ECO:0000256" key="6">
    <source>
        <dbReference type="ARBA" id="ARBA00023136"/>
    </source>
</evidence>
<dbReference type="OrthoDB" id="6637947at2"/>
<dbReference type="AlphaFoldDB" id="A0A5D0U8H9"/>
<dbReference type="PANTHER" id="PTHR43386">
    <property type="entry name" value="OLIGOPEPTIDE TRANSPORT SYSTEM PERMEASE PROTEIN APPC"/>
    <property type="match status" value="1"/>
</dbReference>
<keyword evidence="4 7" id="KW-0812">Transmembrane</keyword>
<dbReference type="GO" id="GO:0055085">
    <property type="term" value="P:transmembrane transport"/>
    <property type="evidence" value="ECO:0007669"/>
    <property type="project" value="InterPro"/>
</dbReference>
<evidence type="ECO:0000256" key="5">
    <source>
        <dbReference type="ARBA" id="ARBA00022989"/>
    </source>
</evidence>
<sequence length="294" mass="31325">MIRTRPREQGEQEVQAPPKNLTRRVLTSRQTRLGLIMLLTMIVFAIVGPFLAPHSPTAVMAKPYAPPGDGLLLGADSLGRDIVSRILSGGANLTWMAIAATALGVALGTTIGLVAAFAGGIVDMLLMRVVDVLLTFPTIIMAILFISMVGPSRWILVVLVAIGLTPGMARVMRGSARPVMRREHVMWARTVGLSSRHILMREVLPSVTSPLMVEIGLRLMWSVVGLASLSFLGFGVQPPASDWGLMVSENKDGLAIQPLAVFIPAVCVALFTIGGNLFAEGAARVIGRTEGTRS</sequence>
<comment type="caution">
    <text evidence="9">The sequence shown here is derived from an EMBL/GenBank/DDBJ whole genome shotgun (WGS) entry which is preliminary data.</text>
</comment>
<feature type="transmembrane region" description="Helical" evidence="7">
    <location>
        <begin position="33"/>
        <end position="52"/>
    </location>
</feature>
<dbReference type="InterPro" id="IPR025966">
    <property type="entry name" value="OppC_N"/>
</dbReference>
<comment type="subcellular location">
    <subcellularLocation>
        <location evidence="1 7">Cell membrane</location>
        <topology evidence="1 7">Multi-pass membrane protein</topology>
    </subcellularLocation>
</comment>
<keyword evidence="10" id="KW-1185">Reference proteome</keyword>
<evidence type="ECO:0000313" key="10">
    <source>
        <dbReference type="Proteomes" id="UP000322634"/>
    </source>
</evidence>
<dbReference type="Proteomes" id="UP000322634">
    <property type="component" value="Unassembled WGS sequence"/>
</dbReference>
<dbReference type="InterPro" id="IPR000515">
    <property type="entry name" value="MetI-like"/>
</dbReference>
<feature type="transmembrane region" description="Helical" evidence="7">
    <location>
        <begin position="93"/>
        <end position="117"/>
    </location>
</feature>
<feature type="transmembrane region" description="Helical" evidence="7">
    <location>
        <begin position="256"/>
        <end position="279"/>
    </location>
</feature>
<dbReference type="GO" id="GO:0005886">
    <property type="term" value="C:plasma membrane"/>
    <property type="evidence" value="ECO:0007669"/>
    <property type="project" value="UniProtKB-SubCell"/>
</dbReference>
<evidence type="ECO:0000256" key="2">
    <source>
        <dbReference type="ARBA" id="ARBA00022448"/>
    </source>
</evidence>